<keyword evidence="10" id="KW-0472">Membrane</keyword>
<dbReference type="InterPro" id="IPR046349">
    <property type="entry name" value="C1-like_sf"/>
</dbReference>
<evidence type="ECO:0000256" key="10">
    <source>
        <dbReference type="ARBA" id="ARBA00023136"/>
    </source>
</evidence>
<evidence type="ECO:0000259" key="12">
    <source>
        <dbReference type="PROSITE" id="PS50081"/>
    </source>
</evidence>
<feature type="domain" description="Phorbol-ester/DAG-type" evidence="12">
    <location>
        <begin position="121"/>
        <end position="172"/>
    </location>
</feature>
<dbReference type="PROSITE" id="PS50081">
    <property type="entry name" value="ZF_DAG_PE_2"/>
    <property type="match status" value="1"/>
</dbReference>
<dbReference type="PROSITE" id="PS00479">
    <property type="entry name" value="ZF_DAG_PE_1"/>
    <property type="match status" value="1"/>
</dbReference>
<evidence type="ECO:0000256" key="4">
    <source>
        <dbReference type="ARBA" id="ARBA00022475"/>
    </source>
</evidence>
<evidence type="ECO:0000256" key="5">
    <source>
        <dbReference type="ARBA" id="ARBA00022490"/>
    </source>
</evidence>
<dbReference type="AlphaFoldDB" id="A0AAD7R4Y2"/>
<keyword evidence="4" id="KW-1003">Cell membrane</keyword>
<keyword evidence="7" id="KW-0677">Repeat</keyword>
<dbReference type="Pfam" id="PF16664">
    <property type="entry name" value="STAC2_u1"/>
    <property type="match status" value="1"/>
</dbReference>
<evidence type="ECO:0000256" key="2">
    <source>
        <dbReference type="ARBA" id="ARBA00004496"/>
    </source>
</evidence>
<dbReference type="InterPro" id="IPR002219">
    <property type="entry name" value="PKC_DAG/PE"/>
</dbReference>
<feature type="region of interest" description="Disordered" evidence="11">
    <location>
        <begin position="1"/>
        <end position="119"/>
    </location>
</feature>
<keyword evidence="8" id="KW-0863">Zinc-finger</keyword>
<organism evidence="13 14">
    <name type="scientific">Aldrovandia affinis</name>
    <dbReference type="NCBI Taxonomy" id="143900"/>
    <lineage>
        <taxon>Eukaryota</taxon>
        <taxon>Metazoa</taxon>
        <taxon>Chordata</taxon>
        <taxon>Craniata</taxon>
        <taxon>Vertebrata</taxon>
        <taxon>Euteleostomi</taxon>
        <taxon>Actinopterygii</taxon>
        <taxon>Neopterygii</taxon>
        <taxon>Teleostei</taxon>
        <taxon>Notacanthiformes</taxon>
        <taxon>Halosauridae</taxon>
        <taxon>Aldrovandia</taxon>
    </lineage>
</organism>
<keyword evidence="9" id="KW-0862">Zinc</keyword>
<dbReference type="Gene3D" id="3.30.60.20">
    <property type="match status" value="1"/>
</dbReference>
<feature type="compositionally biased region" description="Low complexity" evidence="11">
    <location>
        <begin position="79"/>
        <end position="89"/>
    </location>
</feature>
<dbReference type="InterPro" id="IPR039688">
    <property type="entry name" value="STAC1/2/3"/>
</dbReference>
<feature type="compositionally biased region" description="Basic and acidic residues" evidence="11">
    <location>
        <begin position="1"/>
        <end position="14"/>
    </location>
</feature>
<proteinExistence type="predicted"/>
<evidence type="ECO:0000313" key="14">
    <source>
        <dbReference type="Proteomes" id="UP001221898"/>
    </source>
</evidence>
<evidence type="ECO:0000256" key="8">
    <source>
        <dbReference type="ARBA" id="ARBA00022771"/>
    </source>
</evidence>
<keyword evidence="3" id="KW-0728">SH3 domain</keyword>
<evidence type="ECO:0000256" key="1">
    <source>
        <dbReference type="ARBA" id="ARBA00004278"/>
    </source>
</evidence>
<gene>
    <name evidence="13" type="ORF">AAFF_G00367980</name>
</gene>
<dbReference type="GO" id="GO:0003009">
    <property type="term" value="P:skeletal muscle contraction"/>
    <property type="evidence" value="ECO:0007669"/>
    <property type="project" value="TreeGrafter"/>
</dbReference>
<dbReference type="PANTHER" id="PTHR15135:SF5">
    <property type="entry name" value="SH3 AND CYSTEINE-RICH DOMAIN-CONTAINING PROTEIN 2"/>
    <property type="match status" value="1"/>
</dbReference>
<dbReference type="FunFam" id="3.30.60.20:FF:000022">
    <property type="entry name" value="SH3 and cysteine-rich domain-containing protein 3 isoform 2"/>
    <property type="match status" value="1"/>
</dbReference>
<feature type="compositionally biased region" description="Low complexity" evidence="11">
    <location>
        <begin position="97"/>
        <end position="114"/>
    </location>
</feature>
<dbReference type="SUPFAM" id="SSF57889">
    <property type="entry name" value="Cysteine-rich domain"/>
    <property type="match status" value="1"/>
</dbReference>
<dbReference type="SMART" id="SM00109">
    <property type="entry name" value="C1"/>
    <property type="match status" value="1"/>
</dbReference>
<dbReference type="Pfam" id="PF00130">
    <property type="entry name" value="C1_1"/>
    <property type="match status" value="1"/>
</dbReference>
<dbReference type="Proteomes" id="UP001221898">
    <property type="component" value="Unassembled WGS sequence"/>
</dbReference>
<dbReference type="PANTHER" id="PTHR15135">
    <property type="entry name" value="STAC"/>
    <property type="match status" value="1"/>
</dbReference>
<evidence type="ECO:0000256" key="6">
    <source>
        <dbReference type="ARBA" id="ARBA00022723"/>
    </source>
</evidence>
<evidence type="ECO:0000256" key="7">
    <source>
        <dbReference type="ARBA" id="ARBA00022737"/>
    </source>
</evidence>
<dbReference type="EMBL" id="JAINUG010000636">
    <property type="protein sequence ID" value="KAJ8362573.1"/>
    <property type="molecule type" value="Genomic_DNA"/>
</dbReference>
<feature type="compositionally biased region" description="Low complexity" evidence="11">
    <location>
        <begin position="57"/>
        <end position="67"/>
    </location>
</feature>
<sequence>MMTENSEKENEPQNRDLQSSVSPLPVSKLQRLKRSLSFKTVMRSRSVENFFQRSNSDARLPPDLLTDPAPPSPPPPLGSPLASHCSPSLSPAPSPNPSLCSRSSTLTFSPSLSSKPRSPMLHSFQEHMFRRPTSCQLCKHMIMGNSKQGLRCKTCKMGAHLWCSSELSQEPCTGKSGAFKRNFSSPMLVNDPLDVVNEAPAPKGREAC</sequence>
<dbReference type="GO" id="GO:1903078">
    <property type="term" value="P:positive regulation of protein localization to plasma membrane"/>
    <property type="evidence" value="ECO:0007669"/>
    <property type="project" value="TreeGrafter"/>
</dbReference>
<dbReference type="GO" id="GO:0005737">
    <property type="term" value="C:cytoplasm"/>
    <property type="evidence" value="ECO:0007669"/>
    <property type="project" value="UniProtKB-SubCell"/>
</dbReference>
<name>A0AAD7R4Y2_9TELE</name>
<evidence type="ECO:0000256" key="9">
    <source>
        <dbReference type="ARBA" id="ARBA00022833"/>
    </source>
</evidence>
<protein>
    <recommendedName>
        <fullName evidence="12">Phorbol-ester/DAG-type domain-containing protein</fullName>
    </recommendedName>
</protein>
<dbReference type="GO" id="GO:0008270">
    <property type="term" value="F:zinc ion binding"/>
    <property type="evidence" value="ECO:0007669"/>
    <property type="project" value="UniProtKB-KW"/>
</dbReference>
<keyword evidence="5" id="KW-0963">Cytoplasm</keyword>
<evidence type="ECO:0000313" key="13">
    <source>
        <dbReference type="EMBL" id="KAJ8362573.1"/>
    </source>
</evidence>
<feature type="compositionally biased region" description="Pro residues" evidence="11">
    <location>
        <begin position="68"/>
        <end position="78"/>
    </location>
</feature>
<comment type="subcellular location">
    <subcellularLocation>
        <location evidence="1">Cell membrane</location>
        <location evidence="1">Sarcolemma</location>
        <topology evidence="1">Peripheral membrane protein</topology>
        <orientation evidence="1">Cytoplasmic side</orientation>
    </subcellularLocation>
    <subcellularLocation>
        <location evidence="2">Cytoplasm</location>
    </subcellularLocation>
</comment>
<reference evidence="13" key="1">
    <citation type="journal article" date="2023" name="Science">
        <title>Genome structures resolve the early diversification of teleost fishes.</title>
        <authorList>
            <person name="Parey E."/>
            <person name="Louis A."/>
            <person name="Montfort J."/>
            <person name="Bouchez O."/>
            <person name="Roques C."/>
            <person name="Iampietro C."/>
            <person name="Lluch J."/>
            <person name="Castinel A."/>
            <person name="Donnadieu C."/>
            <person name="Desvignes T."/>
            <person name="Floi Bucao C."/>
            <person name="Jouanno E."/>
            <person name="Wen M."/>
            <person name="Mejri S."/>
            <person name="Dirks R."/>
            <person name="Jansen H."/>
            <person name="Henkel C."/>
            <person name="Chen W.J."/>
            <person name="Zahm M."/>
            <person name="Cabau C."/>
            <person name="Klopp C."/>
            <person name="Thompson A.W."/>
            <person name="Robinson-Rechavi M."/>
            <person name="Braasch I."/>
            <person name="Lecointre G."/>
            <person name="Bobe J."/>
            <person name="Postlethwait J.H."/>
            <person name="Berthelot C."/>
            <person name="Roest Crollius H."/>
            <person name="Guiguen Y."/>
        </authorList>
    </citation>
    <scope>NUCLEOTIDE SEQUENCE</scope>
    <source>
        <strain evidence="13">NC1722</strain>
    </source>
</reference>
<keyword evidence="6" id="KW-0479">Metal-binding</keyword>
<evidence type="ECO:0000256" key="11">
    <source>
        <dbReference type="SAM" id="MobiDB-lite"/>
    </source>
</evidence>
<evidence type="ECO:0000256" key="3">
    <source>
        <dbReference type="ARBA" id="ARBA00022443"/>
    </source>
</evidence>
<dbReference type="GO" id="GO:0042383">
    <property type="term" value="C:sarcolemma"/>
    <property type="evidence" value="ECO:0007669"/>
    <property type="project" value="UniProtKB-SubCell"/>
</dbReference>
<comment type="caution">
    <text evidence="13">The sequence shown here is derived from an EMBL/GenBank/DDBJ whole genome shotgun (WGS) entry which is preliminary data.</text>
</comment>
<keyword evidence="14" id="KW-1185">Reference proteome</keyword>
<accession>A0AAD7R4Y2</accession>